<protein>
    <submittedName>
        <fullName evidence="7">Polysaccharide biosynthesis protein</fullName>
    </submittedName>
</protein>
<keyword evidence="4 6" id="KW-1133">Transmembrane helix</keyword>
<feature type="transmembrane region" description="Helical" evidence="6">
    <location>
        <begin position="211"/>
        <end position="230"/>
    </location>
</feature>
<dbReference type="EMBL" id="JAAKZH010000009">
    <property type="protein sequence ID" value="NGO66233.1"/>
    <property type="molecule type" value="Genomic_DNA"/>
</dbReference>
<accession>A0A6M1S5N1</accession>
<dbReference type="PANTHER" id="PTHR30250:SF11">
    <property type="entry name" value="O-ANTIGEN TRANSPORTER-RELATED"/>
    <property type="match status" value="1"/>
</dbReference>
<evidence type="ECO:0000256" key="2">
    <source>
        <dbReference type="ARBA" id="ARBA00022475"/>
    </source>
</evidence>
<evidence type="ECO:0000256" key="5">
    <source>
        <dbReference type="ARBA" id="ARBA00023136"/>
    </source>
</evidence>
<proteinExistence type="predicted"/>
<dbReference type="Pfam" id="PF13440">
    <property type="entry name" value="Polysacc_synt_3"/>
    <property type="match status" value="1"/>
</dbReference>
<keyword evidence="8" id="KW-1185">Reference proteome</keyword>
<feature type="transmembrane region" description="Helical" evidence="6">
    <location>
        <begin position="86"/>
        <end position="109"/>
    </location>
</feature>
<dbReference type="GO" id="GO:0005886">
    <property type="term" value="C:plasma membrane"/>
    <property type="evidence" value="ECO:0007669"/>
    <property type="project" value="UniProtKB-SubCell"/>
</dbReference>
<evidence type="ECO:0000256" key="1">
    <source>
        <dbReference type="ARBA" id="ARBA00004651"/>
    </source>
</evidence>
<keyword evidence="5 6" id="KW-0472">Membrane</keyword>
<feature type="transmembrane region" description="Helical" evidence="6">
    <location>
        <begin position="250"/>
        <end position="274"/>
    </location>
</feature>
<feature type="transmembrane region" description="Helical" evidence="6">
    <location>
        <begin position="151"/>
        <end position="176"/>
    </location>
</feature>
<name>A0A6M1S5N1_9HYPH</name>
<evidence type="ECO:0000256" key="4">
    <source>
        <dbReference type="ARBA" id="ARBA00022989"/>
    </source>
</evidence>
<dbReference type="Proteomes" id="UP000477849">
    <property type="component" value="Unassembled WGS sequence"/>
</dbReference>
<feature type="transmembrane region" description="Helical" evidence="6">
    <location>
        <begin position="182"/>
        <end position="199"/>
    </location>
</feature>
<organism evidence="7 8">
    <name type="scientific">Rhizobium daejeonense</name>
    <dbReference type="NCBI Taxonomy" id="240521"/>
    <lineage>
        <taxon>Bacteria</taxon>
        <taxon>Pseudomonadati</taxon>
        <taxon>Pseudomonadota</taxon>
        <taxon>Alphaproteobacteria</taxon>
        <taxon>Hyphomicrobiales</taxon>
        <taxon>Rhizobiaceae</taxon>
        <taxon>Rhizobium/Agrobacterium group</taxon>
        <taxon>Rhizobium</taxon>
    </lineage>
</organism>
<evidence type="ECO:0000313" key="8">
    <source>
        <dbReference type="Proteomes" id="UP000477849"/>
    </source>
</evidence>
<reference evidence="7 8" key="1">
    <citation type="submission" date="2020-02" db="EMBL/GenBank/DDBJ databases">
        <title>Genome sequence of the type strain CCBAU10050 of Rhizobium daejeonense.</title>
        <authorList>
            <person name="Gao J."/>
            <person name="Sun J."/>
        </authorList>
    </citation>
    <scope>NUCLEOTIDE SEQUENCE [LARGE SCALE GENOMIC DNA]</scope>
    <source>
        <strain evidence="7 8">CCBAU10050</strain>
    </source>
</reference>
<evidence type="ECO:0000313" key="7">
    <source>
        <dbReference type="EMBL" id="NGO66233.1"/>
    </source>
</evidence>
<feature type="transmembrane region" description="Helical" evidence="6">
    <location>
        <begin position="417"/>
        <end position="439"/>
    </location>
</feature>
<comment type="subcellular location">
    <subcellularLocation>
        <location evidence="1">Cell membrane</location>
        <topology evidence="1">Multi-pass membrane protein</topology>
    </subcellularLocation>
</comment>
<feature type="transmembrane region" description="Helical" evidence="6">
    <location>
        <begin position="445"/>
        <end position="466"/>
    </location>
</feature>
<keyword evidence="3 6" id="KW-0812">Transmembrane</keyword>
<sequence>MVKRIVANSALNAAAGMSLLMIGFVCSIITARLLGPEANGIIAFSLWLAATAALIAELGTGITLLRLLPQLRAQGYGDDARRGFAVYLLRPVVLATIAITILYGGIYWLAEHEHWATNTPVVLIFTGVLLFVQSIGSFTKNVMLGEQNVAAFFRISVVAGTLQFAGVLLGAIFFGIPGALCGYILGFIVQFFYSLGLLRSPADLCGVAPRYLVTSSAMLSVQYIIESIFLTRVEIYFLERSHGVEMVGYYAAALSLANLALQLPVQLTGSLVPYYSEKIHANGHGRLPVEVFESVVRSLSYITLPMSFGLAVIAPRLVTTVFGEAFSESGPMLTVLALVTPIYVFGLVCSQYLLSLDRVRARLVICFIGAVIMVGGALLVVPEFSGEGAASVRFVVFLVMAILTLRQLEFVGSLRGMYVTLVKVTIAATFCAGAAYGVLHVVPGLAGLVLSIGCGALVYVAALRLFGAIPAEDLAAIETIVVRLPGPAAALANRLLGLLVAKPRVFEGSN</sequence>
<feature type="transmembrane region" description="Helical" evidence="6">
    <location>
        <begin position="361"/>
        <end position="382"/>
    </location>
</feature>
<dbReference type="InterPro" id="IPR050833">
    <property type="entry name" value="Poly_Biosynth_Transport"/>
</dbReference>
<feature type="transmembrane region" description="Helical" evidence="6">
    <location>
        <begin position="121"/>
        <end position="139"/>
    </location>
</feature>
<comment type="caution">
    <text evidence="7">The sequence shown here is derived from an EMBL/GenBank/DDBJ whole genome shotgun (WGS) entry which is preliminary data.</text>
</comment>
<feature type="transmembrane region" description="Helical" evidence="6">
    <location>
        <begin position="41"/>
        <end position="65"/>
    </location>
</feature>
<feature type="transmembrane region" description="Helical" evidence="6">
    <location>
        <begin position="12"/>
        <end position="35"/>
    </location>
</feature>
<feature type="transmembrane region" description="Helical" evidence="6">
    <location>
        <begin position="334"/>
        <end position="354"/>
    </location>
</feature>
<evidence type="ECO:0000256" key="3">
    <source>
        <dbReference type="ARBA" id="ARBA00022692"/>
    </source>
</evidence>
<dbReference type="AlphaFoldDB" id="A0A6M1S5N1"/>
<evidence type="ECO:0000256" key="6">
    <source>
        <dbReference type="SAM" id="Phobius"/>
    </source>
</evidence>
<feature type="transmembrane region" description="Helical" evidence="6">
    <location>
        <begin position="295"/>
        <end position="314"/>
    </location>
</feature>
<gene>
    <name evidence="7" type="ORF">G6N76_21455</name>
</gene>
<keyword evidence="2" id="KW-1003">Cell membrane</keyword>
<dbReference type="PANTHER" id="PTHR30250">
    <property type="entry name" value="PST FAMILY PREDICTED COLANIC ACID TRANSPORTER"/>
    <property type="match status" value="1"/>
</dbReference>
<feature type="transmembrane region" description="Helical" evidence="6">
    <location>
        <begin position="388"/>
        <end position="405"/>
    </location>
</feature>